<dbReference type="Gene3D" id="3.40.50.720">
    <property type="entry name" value="NAD(P)-binding Rossmann-like Domain"/>
    <property type="match status" value="1"/>
</dbReference>
<name>A0A6S7GT88_PARCT</name>
<dbReference type="OrthoDB" id="10265862at2759"/>
<gene>
    <name evidence="2" type="ORF">PACLA_8A030688</name>
</gene>
<sequence length="454" mass="49882">MEGTKKEEKPVVCFLQPGFIQQVKGQESPCFDVAVLDDATVFHVRLRDCTGKAKGTGCTENGHDCHEAYACSSTKVFLKVFGEGESLDDEEKIKATLPESFGGEAAGKPELLLIIGEILNEKKEKEDGIKVFLRRKSSPEPVECDVLVQPSKDLLYSRSKGILESGILEKRKVAIVGLGSGGSFIAVELAKAGVGHFVLVDFDRIELNNIARHVCGLSDLGRLKTNVLRDILLNKNPFITIETHCSDINKVQEARKILKDCDLIIAATDNVRSRLNINSISIEHNIPTIFGKCSVRAAGGEVLRVRPNDGPCFSCVFTNQSLEASQEEVSSFRQARASQPTYVTDDEVEATIQVGLSSDIIPIGIMAVKLALVELCRGGDSALATLEKDLVAPYYRWANRREQEFAGYPEDGFAVFNQPSILRWYAVDFERKSDCTACRPLPQISEEEAAFFGS</sequence>
<dbReference type="GO" id="GO:0061504">
    <property type="term" value="P:cyclic threonylcarbamoyladenosine biosynthetic process"/>
    <property type="evidence" value="ECO:0007669"/>
    <property type="project" value="TreeGrafter"/>
</dbReference>
<dbReference type="PANTHER" id="PTHR43267">
    <property type="entry name" value="TRNA THREONYLCARBAMOYLADENOSINE DEHYDRATASE"/>
    <property type="match status" value="1"/>
</dbReference>
<dbReference type="GO" id="GO:0008641">
    <property type="term" value="F:ubiquitin-like modifier activating enzyme activity"/>
    <property type="evidence" value="ECO:0007669"/>
    <property type="project" value="InterPro"/>
</dbReference>
<dbReference type="InterPro" id="IPR035985">
    <property type="entry name" value="Ubiquitin-activating_enz"/>
</dbReference>
<proteinExistence type="predicted"/>
<dbReference type="PANTHER" id="PTHR43267:SF3">
    <property type="entry name" value="THIF PROTEIN"/>
    <property type="match status" value="1"/>
</dbReference>
<evidence type="ECO:0000313" key="2">
    <source>
        <dbReference type="EMBL" id="CAB3993026.1"/>
    </source>
</evidence>
<dbReference type="GO" id="GO:0016779">
    <property type="term" value="F:nucleotidyltransferase activity"/>
    <property type="evidence" value="ECO:0007669"/>
    <property type="project" value="UniProtKB-KW"/>
</dbReference>
<organism evidence="2 3">
    <name type="scientific">Paramuricea clavata</name>
    <name type="common">Red gorgonian</name>
    <name type="synonym">Violescent sea-whip</name>
    <dbReference type="NCBI Taxonomy" id="317549"/>
    <lineage>
        <taxon>Eukaryota</taxon>
        <taxon>Metazoa</taxon>
        <taxon>Cnidaria</taxon>
        <taxon>Anthozoa</taxon>
        <taxon>Octocorallia</taxon>
        <taxon>Malacalcyonacea</taxon>
        <taxon>Plexauridae</taxon>
        <taxon>Paramuricea</taxon>
    </lineage>
</organism>
<keyword evidence="3" id="KW-1185">Reference proteome</keyword>
<comment type="caution">
    <text evidence="2">The sequence shown here is derived from an EMBL/GenBank/DDBJ whole genome shotgun (WGS) entry which is preliminary data.</text>
</comment>
<dbReference type="Pfam" id="PF00899">
    <property type="entry name" value="ThiF"/>
    <property type="match status" value="1"/>
</dbReference>
<dbReference type="EMBL" id="CACRXK020002170">
    <property type="protein sequence ID" value="CAB3993026.1"/>
    <property type="molecule type" value="Genomic_DNA"/>
</dbReference>
<evidence type="ECO:0000313" key="3">
    <source>
        <dbReference type="Proteomes" id="UP001152795"/>
    </source>
</evidence>
<protein>
    <submittedName>
        <fullName evidence="2">Family adenylyltransferase</fullName>
    </submittedName>
</protein>
<dbReference type="GO" id="GO:0061503">
    <property type="term" value="F:tRNA threonylcarbamoyladenosine dehydratase"/>
    <property type="evidence" value="ECO:0007669"/>
    <property type="project" value="TreeGrafter"/>
</dbReference>
<dbReference type="AlphaFoldDB" id="A0A6S7GT88"/>
<reference evidence="2" key="1">
    <citation type="submission" date="2020-04" db="EMBL/GenBank/DDBJ databases">
        <authorList>
            <person name="Alioto T."/>
            <person name="Alioto T."/>
            <person name="Gomez Garrido J."/>
        </authorList>
    </citation>
    <scope>NUCLEOTIDE SEQUENCE</scope>
    <source>
        <strain evidence="2">A484AB</strain>
    </source>
</reference>
<dbReference type="InterPro" id="IPR045886">
    <property type="entry name" value="ThiF/MoeB/HesA"/>
</dbReference>
<accession>A0A6S7GT88</accession>
<dbReference type="SUPFAM" id="SSF69572">
    <property type="entry name" value="Activating enzymes of the ubiquitin-like proteins"/>
    <property type="match status" value="1"/>
</dbReference>
<dbReference type="InterPro" id="IPR000594">
    <property type="entry name" value="ThiF_NAD_FAD-bd"/>
</dbReference>
<dbReference type="Proteomes" id="UP001152795">
    <property type="component" value="Unassembled WGS sequence"/>
</dbReference>
<keyword evidence="2" id="KW-0548">Nucleotidyltransferase</keyword>
<keyword evidence="2" id="KW-0808">Transferase</keyword>
<evidence type="ECO:0000259" key="1">
    <source>
        <dbReference type="Pfam" id="PF00899"/>
    </source>
</evidence>
<feature type="domain" description="THIF-type NAD/FAD binding fold" evidence="1">
    <location>
        <begin position="168"/>
        <end position="329"/>
    </location>
</feature>